<dbReference type="SMART" id="SM00020">
    <property type="entry name" value="Tryp_SPc"/>
    <property type="match status" value="1"/>
</dbReference>
<dbReference type="PROSITE" id="PS50240">
    <property type="entry name" value="TRYPSIN_DOM"/>
    <property type="match status" value="1"/>
</dbReference>
<evidence type="ECO:0000256" key="5">
    <source>
        <dbReference type="RuleBase" id="RU363034"/>
    </source>
</evidence>
<keyword evidence="1 5" id="KW-0645">Protease</keyword>
<dbReference type="GO" id="GO:0004252">
    <property type="term" value="F:serine-type endopeptidase activity"/>
    <property type="evidence" value="ECO:0007669"/>
    <property type="project" value="InterPro"/>
</dbReference>
<dbReference type="PROSITE" id="PS00135">
    <property type="entry name" value="TRYPSIN_SER"/>
    <property type="match status" value="1"/>
</dbReference>
<dbReference type="GO" id="GO:0006508">
    <property type="term" value="P:proteolysis"/>
    <property type="evidence" value="ECO:0007669"/>
    <property type="project" value="UniProtKB-KW"/>
</dbReference>
<keyword evidence="2 5" id="KW-0378">Hydrolase</keyword>
<organism evidence="7 8">
    <name type="scientific">Nezara viridula</name>
    <name type="common">Southern green stink bug</name>
    <name type="synonym">Cimex viridulus</name>
    <dbReference type="NCBI Taxonomy" id="85310"/>
    <lineage>
        <taxon>Eukaryota</taxon>
        <taxon>Metazoa</taxon>
        <taxon>Ecdysozoa</taxon>
        <taxon>Arthropoda</taxon>
        <taxon>Hexapoda</taxon>
        <taxon>Insecta</taxon>
        <taxon>Pterygota</taxon>
        <taxon>Neoptera</taxon>
        <taxon>Paraneoptera</taxon>
        <taxon>Hemiptera</taxon>
        <taxon>Heteroptera</taxon>
        <taxon>Panheteroptera</taxon>
        <taxon>Pentatomomorpha</taxon>
        <taxon>Pentatomoidea</taxon>
        <taxon>Pentatomidae</taxon>
        <taxon>Pentatominae</taxon>
        <taxon>Nezara</taxon>
    </lineage>
</organism>
<dbReference type="OrthoDB" id="546450at2759"/>
<evidence type="ECO:0000256" key="3">
    <source>
        <dbReference type="ARBA" id="ARBA00022825"/>
    </source>
</evidence>
<dbReference type="Proteomes" id="UP001152798">
    <property type="component" value="Chromosome 6"/>
</dbReference>
<dbReference type="InterPro" id="IPR043504">
    <property type="entry name" value="Peptidase_S1_PA_chymotrypsin"/>
</dbReference>
<dbReference type="AlphaFoldDB" id="A0A9P0HN82"/>
<sequence>MESGCNCVCGVSGRNQRIVGGTRAVAHEFPWIATLSYNGTFYCGASLLTPKHLLTAAHCLYGKSAKHIQVGLGDHNRNQDEKGELKRLRVRRAAMHPDFSISKIKNDIGIVELEAPVGVQGPTIRTVCLPTHPDMDYSGLEGVVAGWGRDKEQGTVATVLRKVTLPLISREDCANKFGYCSNKILDTNFCAGLPKGAKDACQGDSGGPLHLNASGAGSHMELIGVVSWGRGCARPNYPGVYTRVDKYMSWINQQIGSECLCRPPMKN</sequence>
<keyword evidence="4" id="KW-1015">Disulfide bond</keyword>
<dbReference type="FunFam" id="2.40.10.10:FF:000006">
    <property type="entry name" value="Serine proteinase stubble"/>
    <property type="match status" value="1"/>
</dbReference>
<keyword evidence="3 5" id="KW-0720">Serine protease</keyword>
<dbReference type="InterPro" id="IPR001254">
    <property type="entry name" value="Trypsin_dom"/>
</dbReference>
<accession>A0A9P0HN82</accession>
<dbReference type="Pfam" id="PF00089">
    <property type="entry name" value="Trypsin"/>
    <property type="match status" value="1"/>
</dbReference>
<evidence type="ECO:0000256" key="2">
    <source>
        <dbReference type="ARBA" id="ARBA00022801"/>
    </source>
</evidence>
<proteinExistence type="predicted"/>
<dbReference type="CDD" id="cd00190">
    <property type="entry name" value="Tryp_SPc"/>
    <property type="match status" value="1"/>
</dbReference>
<dbReference type="PANTHER" id="PTHR24252">
    <property type="entry name" value="ACROSIN-RELATED"/>
    <property type="match status" value="1"/>
</dbReference>
<dbReference type="InterPro" id="IPR033116">
    <property type="entry name" value="TRYPSIN_SER"/>
</dbReference>
<gene>
    <name evidence="7" type="ORF">NEZAVI_LOCUS13459</name>
</gene>
<reference evidence="7" key="1">
    <citation type="submission" date="2022-01" db="EMBL/GenBank/DDBJ databases">
        <authorList>
            <person name="King R."/>
        </authorList>
    </citation>
    <scope>NUCLEOTIDE SEQUENCE</scope>
</reference>
<dbReference type="Gene3D" id="2.40.10.10">
    <property type="entry name" value="Trypsin-like serine proteases"/>
    <property type="match status" value="1"/>
</dbReference>
<name>A0A9P0HN82_NEZVI</name>
<dbReference type="SUPFAM" id="SSF50494">
    <property type="entry name" value="Trypsin-like serine proteases"/>
    <property type="match status" value="1"/>
</dbReference>
<protein>
    <recommendedName>
        <fullName evidence="6">Peptidase S1 domain-containing protein</fullName>
    </recommendedName>
</protein>
<evidence type="ECO:0000256" key="4">
    <source>
        <dbReference type="ARBA" id="ARBA00023157"/>
    </source>
</evidence>
<dbReference type="PRINTS" id="PR00722">
    <property type="entry name" value="CHYMOTRYPSIN"/>
</dbReference>
<dbReference type="PROSITE" id="PS00134">
    <property type="entry name" value="TRYPSIN_HIS"/>
    <property type="match status" value="1"/>
</dbReference>
<evidence type="ECO:0000313" key="8">
    <source>
        <dbReference type="Proteomes" id="UP001152798"/>
    </source>
</evidence>
<dbReference type="EMBL" id="OV725082">
    <property type="protein sequence ID" value="CAH1405209.1"/>
    <property type="molecule type" value="Genomic_DNA"/>
</dbReference>
<evidence type="ECO:0000313" key="7">
    <source>
        <dbReference type="EMBL" id="CAH1405209.1"/>
    </source>
</evidence>
<dbReference type="InterPro" id="IPR001314">
    <property type="entry name" value="Peptidase_S1A"/>
</dbReference>
<evidence type="ECO:0000256" key="1">
    <source>
        <dbReference type="ARBA" id="ARBA00022670"/>
    </source>
</evidence>
<dbReference type="InterPro" id="IPR018114">
    <property type="entry name" value="TRYPSIN_HIS"/>
</dbReference>
<dbReference type="InterPro" id="IPR009003">
    <property type="entry name" value="Peptidase_S1_PA"/>
</dbReference>
<evidence type="ECO:0000259" key="6">
    <source>
        <dbReference type="PROSITE" id="PS50240"/>
    </source>
</evidence>
<feature type="domain" description="Peptidase S1" evidence="6">
    <location>
        <begin position="18"/>
        <end position="256"/>
    </location>
</feature>
<keyword evidence="8" id="KW-1185">Reference proteome</keyword>
<dbReference type="PANTHER" id="PTHR24252:SF7">
    <property type="entry name" value="HYALIN"/>
    <property type="match status" value="1"/>
</dbReference>